<keyword evidence="1" id="KW-0472">Membrane</keyword>
<feature type="transmembrane region" description="Helical" evidence="1">
    <location>
        <begin position="35"/>
        <end position="56"/>
    </location>
</feature>
<feature type="transmembrane region" description="Helical" evidence="1">
    <location>
        <begin position="9"/>
        <end position="29"/>
    </location>
</feature>
<evidence type="ECO:0000313" key="2">
    <source>
        <dbReference type="EMBL" id="MPN36401.1"/>
    </source>
</evidence>
<sequence length="176" mass="19586">MRAIRKRCFIFAAFTGFFMLTGVMLLVFGEAASDIRAQILLVSVIIAGGTAAGFWIRELGKLKIARLIAENPILHISTAAISDISAEASQPENIENTEVFVSYFGILLDEKIIKFNQDGIRLRAVEIGTDFISFTYGTEKRTQNIRLLRPVIDPPTIVEISEKFRYETGITPTLLS</sequence>
<dbReference type="AlphaFoldDB" id="A0A645HBI6"/>
<evidence type="ECO:0000256" key="1">
    <source>
        <dbReference type="SAM" id="Phobius"/>
    </source>
</evidence>
<organism evidence="2">
    <name type="scientific">bioreactor metagenome</name>
    <dbReference type="NCBI Taxonomy" id="1076179"/>
    <lineage>
        <taxon>unclassified sequences</taxon>
        <taxon>metagenomes</taxon>
        <taxon>ecological metagenomes</taxon>
    </lineage>
</organism>
<comment type="caution">
    <text evidence="2">The sequence shown here is derived from an EMBL/GenBank/DDBJ whole genome shotgun (WGS) entry which is preliminary data.</text>
</comment>
<keyword evidence="1" id="KW-0812">Transmembrane</keyword>
<reference evidence="2" key="1">
    <citation type="submission" date="2019-08" db="EMBL/GenBank/DDBJ databases">
        <authorList>
            <person name="Kucharzyk K."/>
            <person name="Murdoch R.W."/>
            <person name="Higgins S."/>
            <person name="Loffler F."/>
        </authorList>
    </citation>
    <scope>NUCLEOTIDE SEQUENCE</scope>
</reference>
<dbReference type="EMBL" id="VSSQ01090515">
    <property type="protein sequence ID" value="MPN36401.1"/>
    <property type="molecule type" value="Genomic_DNA"/>
</dbReference>
<keyword evidence="1" id="KW-1133">Transmembrane helix</keyword>
<protein>
    <submittedName>
        <fullName evidence="2">Uncharacterized protein</fullName>
    </submittedName>
</protein>
<proteinExistence type="predicted"/>
<accession>A0A645HBI6</accession>
<name>A0A645HBI6_9ZZZZ</name>
<gene>
    <name evidence="2" type="ORF">SDC9_183910</name>
</gene>